<organism evidence="2">
    <name type="scientific">Amphimerus sp. JM-2019</name>
    <dbReference type="NCBI Taxonomy" id="2588351"/>
    <lineage>
        <taxon>Eukaryota</taxon>
        <taxon>Metazoa</taxon>
        <taxon>Spiralia</taxon>
        <taxon>Lophotrochozoa</taxon>
        <taxon>Platyhelminthes</taxon>
        <taxon>Trematoda</taxon>
        <taxon>Digenea</taxon>
        <taxon>Opisthorchiida</taxon>
        <taxon>Opisthorchiata</taxon>
        <taxon>Opisthorchiidae</taxon>
        <taxon>Amphimerus</taxon>
    </lineage>
</organism>
<accession>A0A4Y5SEU7</accession>
<feature type="transmembrane region" description="Helical" evidence="1">
    <location>
        <begin position="12"/>
        <end position="37"/>
    </location>
</feature>
<sequence>MILTSSFLLSVYLVSLLAFSFVTHPVGYCLLLLLGAFSVSGYVYLVCGFSWYLVLFCLVYVGGVYVLFVFVSMHSPNPYSLLGGGWEFLLFSFLFFWSVLISFEFKPGLGYVDHSYYLCSYFEGFTYSLFCLVLILGFVVMSVVASEKDSFFR</sequence>
<feature type="transmembrane region" description="Helical" evidence="1">
    <location>
        <begin position="49"/>
        <end position="73"/>
    </location>
</feature>
<dbReference type="AlphaFoldDB" id="A0A4Y5SEU7"/>
<keyword evidence="1" id="KW-1133">Transmembrane helix</keyword>
<feature type="transmembrane region" description="Helical" evidence="1">
    <location>
        <begin position="85"/>
        <end position="105"/>
    </location>
</feature>
<proteinExistence type="predicted"/>
<evidence type="ECO:0000313" key="2">
    <source>
        <dbReference type="EMBL" id="QDA21738.1"/>
    </source>
</evidence>
<geneLocation type="mitochondrion" evidence="2"/>
<dbReference type="EMBL" id="MK238506">
    <property type="protein sequence ID" value="QDA21738.1"/>
    <property type="molecule type" value="Genomic_DNA"/>
</dbReference>
<evidence type="ECO:0000256" key="1">
    <source>
        <dbReference type="SAM" id="Phobius"/>
    </source>
</evidence>
<feature type="transmembrane region" description="Helical" evidence="1">
    <location>
        <begin position="125"/>
        <end position="145"/>
    </location>
</feature>
<keyword evidence="2" id="KW-0496">Mitochondrion</keyword>
<protein>
    <submittedName>
        <fullName evidence="2">NADH dehydrogenase subunit 6</fullName>
    </submittedName>
</protein>
<keyword evidence="1" id="KW-0812">Transmembrane</keyword>
<reference evidence="2" key="1">
    <citation type="journal article" date="2019" name="Acta Trop.">
        <title>Characterization of the mitochondrial genome sequences of the liver fluke Amphimerus sp. (Trematoda: Opisthorchiidae) from Ecuador and phylogenetic implications.</title>
        <authorList>
            <person name="Ma J."/>
            <person name="He J.-J."/>
            <person name="Zhou C.-Y."/>
            <person name="Sun M.-M."/>
            <person name="Cevallos W."/>
            <person name="Sugiyama H."/>
            <person name="Zhu X.-Q."/>
            <person name="Calvopina M."/>
        </authorList>
    </citation>
    <scope>NUCLEOTIDE SEQUENCE</scope>
</reference>
<keyword evidence="1" id="KW-0472">Membrane</keyword>
<name>A0A4Y5SEU7_9TREM</name>
<gene>
    <name evidence="2" type="primary">nad6</name>
</gene>